<evidence type="ECO:0000256" key="2">
    <source>
        <dbReference type="ARBA" id="ARBA00022692"/>
    </source>
</evidence>
<evidence type="ECO:0000259" key="6">
    <source>
        <dbReference type="Pfam" id="PF04932"/>
    </source>
</evidence>
<dbReference type="PANTHER" id="PTHR37422">
    <property type="entry name" value="TEICHURONIC ACID BIOSYNTHESIS PROTEIN TUAE"/>
    <property type="match status" value="1"/>
</dbReference>
<feature type="transmembrane region" description="Helical" evidence="5">
    <location>
        <begin position="153"/>
        <end position="173"/>
    </location>
</feature>
<keyword evidence="8" id="KW-1185">Reference proteome</keyword>
<dbReference type="InterPro" id="IPR007016">
    <property type="entry name" value="O-antigen_ligase-rel_domated"/>
</dbReference>
<feature type="transmembrane region" description="Helical" evidence="5">
    <location>
        <begin position="26"/>
        <end position="45"/>
    </location>
</feature>
<dbReference type="STRING" id="307121.GA0070620_2035"/>
<feature type="transmembrane region" description="Helical" evidence="5">
    <location>
        <begin position="121"/>
        <end position="141"/>
    </location>
</feature>
<gene>
    <name evidence="7" type="ORF">GA0070620_2035</name>
</gene>
<dbReference type="OrthoDB" id="5243524at2"/>
<sequence>MTLVHHPVDFEPSLVYDRTYASRRRWLVLGTTTVLNLLVVLLYVLPANLIVPNLTYAGRPALLLGLGMFCWWVLSRLDYRLVMTGPQPLRWVVLLYLLSVLFSYLAGMLRGLPSIEANAQNFFLLVTIEFLGVVLMTADGIPNWARLNNVLRIFVWCAGFMALVGLVQSTFAFNPAQYLVLPGLQWKSDLLDFAARGTGGLFRVPGTAAHYIEFSTVLAMAVPFAIHYVRFSATRNQRAAYAVLAVMIAAAVPVAISRTGVVALLAAIGVMFVTVWPWRTRYNMALVGGAVLGALFIVKPGLIGTLRAMFLAGEQDSSISARTEDYAVVAEFFAQRPWLGRGPGTLIPTIYLYLDNQWLLTLVTGGIIGVAALAGLHIACIRLSVLAMRRSTRPDDKHLCAALLSSQIVAILVGATFDSMSFTTYAFTLAMMCGLCGAVWRFTHPARVVRTSAVGGRRG</sequence>
<feature type="transmembrane region" description="Helical" evidence="5">
    <location>
        <begin position="399"/>
        <end position="417"/>
    </location>
</feature>
<feature type="transmembrane region" description="Helical" evidence="5">
    <location>
        <begin position="208"/>
        <end position="227"/>
    </location>
</feature>
<protein>
    <submittedName>
        <fullName evidence="7">O-antigen ligase</fullName>
    </submittedName>
</protein>
<reference evidence="8" key="1">
    <citation type="submission" date="2016-06" db="EMBL/GenBank/DDBJ databases">
        <authorList>
            <person name="Varghese N."/>
        </authorList>
    </citation>
    <scope>NUCLEOTIDE SEQUENCE [LARGE SCALE GENOMIC DNA]</scope>
    <source>
        <strain evidence="8">DSM 45344</strain>
    </source>
</reference>
<feature type="transmembrane region" description="Helical" evidence="5">
    <location>
        <begin position="358"/>
        <end position="379"/>
    </location>
</feature>
<name>A0A1C3N1W5_9ACTN</name>
<evidence type="ECO:0000256" key="5">
    <source>
        <dbReference type="SAM" id="Phobius"/>
    </source>
</evidence>
<keyword evidence="3 5" id="KW-1133">Transmembrane helix</keyword>
<dbReference type="RefSeq" id="WP_091589620.1">
    <property type="nucleotide sequence ID" value="NZ_JBHRWG010000003.1"/>
</dbReference>
<dbReference type="GO" id="GO:0016874">
    <property type="term" value="F:ligase activity"/>
    <property type="evidence" value="ECO:0007669"/>
    <property type="project" value="UniProtKB-KW"/>
</dbReference>
<organism evidence="7 8">
    <name type="scientific">Micromonospora krabiensis</name>
    <dbReference type="NCBI Taxonomy" id="307121"/>
    <lineage>
        <taxon>Bacteria</taxon>
        <taxon>Bacillati</taxon>
        <taxon>Actinomycetota</taxon>
        <taxon>Actinomycetes</taxon>
        <taxon>Micromonosporales</taxon>
        <taxon>Micromonosporaceae</taxon>
        <taxon>Micromonospora</taxon>
    </lineage>
</organism>
<keyword evidence="2 5" id="KW-0812">Transmembrane</keyword>
<dbReference type="EMBL" id="LT598496">
    <property type="protein sequence ID" value="SBV26541.1"/>
    <property type="molecule type" value="Genomic_DNA"/>
</dbReference>
<evidence type="ECO:0000256" key="4">
    <source>
        <dbReference type="ARBA" id="ARBA00023136"/>
    </source>
</evidence>
<keyword evidence="4 5" id="KW-0472">Membrane</keyword>
<dbReference type="InterPro" id="IPR051533">
    <property type="entry name" value="WaaL-like"/>
</dbReference>
<feature type="transmembrane region" description="Helical" evidence="5">
    <location>
        <begin position="89"/>
        <end position="109"/>
    </location>
</feature>
<proteinExistence type="predicted"/>
<evidence type="ECO:0000313" key="7">
    <source>
        <dbReference type="EMBL" id="SBV26541.1"/>
    </source>
</evidence>
<feature type="transmembrane region" description="Helical" evidence="5">
    <location>
        <begin position="423"/>
        <end position="442"/>
    </location>
</feature>
<dbReference type="Proteomes" id="UP000199393">
    <property type="component" value="Chromosome I"/>
</dbReference>
<evidence type="ECO:0000256" key="3">
    <source>
        <dbReference type="ARBA" id="ARBA00022989"/>
    </source>
</evidence>
<dbReference type="AlphaFoldDB" id="A0A1C3N1W5"/>
<feature type="transmembrane region" description="Helical" evidence="5">
    <location>
        <begin position="239"/>
        <end position="256"/>
    </location>
</feature>
<comment type="subcellular location">
    <subcellularLocation>
        <location evidence="1">Membrane</location>
        <topology evidence="1">Multi-pass membrane protein</topology>
    </subcellularLocation>
</comment>
<dbReference type="GO" id="GO:0016020">
    <property type="term" value="C:membrane"/>
    <property type="evidence" value="ECO:0007669"/>
    <property type="project" value="UniProtKB-SubCell"/>
</dbReference>
<dbReference type="PATRIC" id="fig|307121.4.peg.2087"/>
<evidence type="ECO:0000313" key="8">
    <source>
        <dbReference type="Proteomes" id="UP000199393"/>
    </source>
</evidence>
<feature type="transmembrane region" description="Helical" evidence="5">
    <location>
        <begin position="262"/>
        <end position="278"/>
    </location>
</feature>
<feature type="transmembrane region" description="Helical" evidence="5">
    <location>
        <begin position="285"/>
        <end position="303"/>
    </location>
</feature>
<dbReference type="PANTHER" id="PTHR37422:SF13">
    <property type="entry name" value="LIPOPOLYSACCHARIDE BIOSYNTHESIS PROTEIN PA4999-RELATED"/>
    <property type="match status" value="1"/>
</dbReference>
<evidence type="ECO:0000256" key="1">
    <source>
        <dbReference type="ARBA" id="ARBA00004141"/>
    </source>
</evidence>
<feature type="domain" description="O-antigen ligase-related" evidence="6">
    <location>
        <begin position="244"/>
        <end position="373"/>
    </location>
</feature>
<accession>A0A1C3N1W5</accession>
<keyword evidence="7" id="KW-0436">Ligase</keyword>
<feature type="transmembrane region" description="Helical" evidence="5">
    <location>
        <begin position="57"/>
        <end position="77"/>
    </location>
</feature>
<dbReference type="Pfam" id="PF04932">
    <property type="entry name" value="Wzy_C"/>
    <property type="match status" value="1"/>
</dbReference>